<dbReference type="InParanoid" id="A0A165GMN8"/>
<keyword evidence="5" id="KW-0539">Nucleus</keyword>
<evidence type="ECO:0000313" key="9">
    <source>
        <dbReference type="EMBL" id="KZF22379.1"/>
    </source>
</evidence>
<evidence type="ECO:0000256" key="3">
    <source>
        <dbReference type="ARBA" id="ARBA00022989"/>
    </source>
</evidence>
<feature type="region of interest" description="Disordered" evidence="6">
    <location>
        <begin position="65"/>
        <end position="294"/>
    </location>
</feature>
<keyword evidence="3" id="KW-1133">Transmembrane helix</keyword>
<keyword evidence="2" id="KW-0812">Transmembrane</keyword>
<sequence>MASINDDELEYLSPNFDPASLTVPRLRAILVAHDVPYPSAAKKAQLIELFEDHVVPEAERLLAARARTKRSSRGITDMPSSQEGSLAGDDDEEEIVPTRAPPVTPRRRGRKSGKVAAEEEFDTPAATRTPAAASIVSRRKSTKHSRASDTENATDPELQRPVARRSRKSTATPVVKQESPEQGWHGHRAEADVFTDDNPFQSGSSPVYEPVSARKSRKSVGAAKSSSRRKSSVSRRRTGHLSPNRNIEQRDGFAAPSSRTFDVPVSRLRGRKQEEEEELAVDDEGVETGEEFTPEEQLELVRARAKNGEADILPPRRKKPKRKGGISKSAPWVILLALAGGYAGWWRREKLDIGYCGIGRDPSIPTNVNIPDWANFLEPQCEPCPPHAYCYSQLETQCEPDFVYKSHPLSFGGLVPLPPTCEPDGEKARRVKAVADRAVEELRERRAKWECGDLKDTKGKELPAVEIDEQELKQEVGKKRRRGLSQSEFEDLWSAALGEITSRDEVLSGLDG</sequence>
<dbReference type="CDD" id="cd12935">
    <property type="entry name" value="LEM_like"/>
    <property type="match status" value="1"/>
</dbReference>
<dbReference type="GO" id="GO:0005783">
    <property type="term" value="C:endoplasmic reticulum"/>
    <property type="evidence" value="ECO:0007669"/>
    <property type="project" value="TreeGrafter"/>
</dbReference>
<evidence type="ECO:0000256" key="4">
    <source>
        <dbReference type="ARBA" id="ARBA00023136"/>
    </source>
</evidence>
<feature type="compositionally biased region" description="Basic residues" evidence="6">
    <location>
        <begin position="226"/>
        <end position="239"/>
    </location>
</feature>
<evidence type="ECO:0000256" key="1">
    <source>
        <dbReference type="ARBA" id="ARBA00004126"/>
    </source>
</evidence>
<dbReference type="GO" id="GO:0034399">
    <property type="term" value="C:nuclear periphery"/>
    <property type="evidence" value="ECO:0007669"/>
    <property type="project" value="TreeGrafter"/>
</dbReference>
<dbReference type="InterPro" id="IPR044780">
    <property type="entry name" value="Heh2/Src1"/>
</dbReference>
<evidence type="ECO:0000256" key="6">
    <source>
        <dbReference type="SAM" id="MobiDB-lite"/>
    </source>
</evidence>
<protein>
    <recommendedName>
        <fullName evidence="11">LEM-like domain-containing protein</fullName>
    </recommendedName>
</protein>
<dbReference type="AlphaFoldDB" id="A0A165GMN8"/>
<evidence type="ECO:0000313" key="10">
    <source>
        <dbReference type="Proteomes" id="UP000076632"/>
    </source>
</evidence>
<feature type="compositionally biased region" description="Low complexity" evidence="6">
    <location>
        <begin position="123"/>
        <end position="133"/>
    </location>
</feature>
<evidence type="ECO:0000256" key="2">
    <source>
        <dbReference type="ARBA" id="ARBA00022692"/>
    </source>
</evidence>
<keyword evidence="4" id="KW-0472">Membrane</keyword>
<dbReference type="EMBL" id="KV407459">
    <property type="protein sequence ID" value="KZF22379.1"/>
    <property type="molecule type" value="Genomic_DNA"/>
</dbReference>
<comment type="subcellular location">
    <subcellularLocation>
        <location evidence="1">Nucleus membrane</location>
    </subcellularLocation>
</comment>
<evidence type="ECO:0000259" key="7">
    <source>
        <dbReference type="Pfam" id="PF09402"/>
    </source>
</evidence>
<feature type="domain" description="HeH/LEM" evidence="8">
    <location>
        <begin position="18"/>
        <end position="52"/>
    </location>
</feature>
<dbReference type="GO" id="GO:0005637">
    <property type="term" value="C:nuclear inner membrane"/>
    <property type="evidence" value="ECO:0007669"/>
    <property type="project" value="InterPro"/>
</dbReference>
<keyword evidence="10" id="KW-1185">Reference proteome</keyword>
<feature type="domain" description="Man1/Src1-like C-terminal" evidence="7">
    <location>
        <begin position="334"/>
        <end position="507"/>
    </location>
</feature>
<accession>A0A165GMN8</accession>
<organism evidence="9 10">
    <name type="scientific">Xylona heveae (strain CBS 132557 / TC161)</name>
    <dbReference type="NCBI Taxonomy" id="1328760"/>
    <lineage>
        <taxon>Eukaryota</taxon>
        <taxon>Fungi</taxon>
        <taxon>Dikarya</taxon>
        <taxon>Ascomycota</taxon>
        <taxon>Pezizomycotina</taxon>
        <taxon>Xylonomycetes</taxon>
        <taxon>Xylonales</taxon>
        <taxon>Xylonaceae</taxon>
        <taxon>Xylona</taxon>
    </lineage>
</organism>
<gene>
    <name evidence="9" type="ORF">L228DRAFT_248058</name>
</gene>
<proteinExistence type="predicted"/>
<dbReference type="PANTHER" id="PTHR47808:SF2">
    <property type="entry name" value="LEM DOMAIN-CONTAINING PROTEIN 2"/>
    <property type="match status" value="1"/>
</dbReference>
<evidence type="ECO:0000256" key="5">
    <source>
        <dbReference type="ARBA" id="ARBA00023242"/>
    </source>
</evidence>
<reference evidence="9 10" key="1">
    <citation type="journal article" date="2016" name="Fungal Biol.">
        <title>The genome of Xylona heveae provides a window into fungal endophytism.</title>
        <authorList>
            <person name="Gazis R."/>
            <person name="Kuo A."/>
            <person name="Riley R."/>
            <person name="LaButti K."/>
            <person name="Lipzen A."/>
            <person name="Lin J."/>
            <person name="Amirebrahimi M."/>
            <person name="Hesse C.N."/>
            <person name="Spatafora J.W."/>
            <person name="Henrissat B."/>
            <person name="Hainaut M."/>
            <person name="Grigoriev I.V."/>
            <person name="Hibbett D.S."/>
        </authorList>
    </citation>
    <scope>NUCLEOTIDE SEQUENCE [LARGE SCALE GENOMIC DNA]</scope>
    <source>
        <strain evidence="9 10">TC161</strain>
    </source>
</reference>
<dbReference type="Pfam" id="PF12949">
    <property type="entry name" value="HeH"/>
    <property type="match status" value="1"/>
</dbReference>
<name>A0A165GMN8_XYLHT</name>
<dbReference type="GO" id="GO:0071763">
    <property type="term" value="P:nuclear membrane organization"/>
    <property type="evidence" value="ECO:0007669"/>
    <property type="project" value="TreeGrafter"/>
</dbReference>
<evidence type="ECO:0000259" key="8">
    <source>
        <dbReference type="Pfam" id="PF12949"/>
    </source>
</evidence>
<dbReference type="InterPro" id="IPR018996">
    <property type="entry name" value="Man1/Src1-like_C"/>
</dbReference>
<dbReference type="RefSeq" id="XP_018187934.1">
    <property type="nucleotide sequence ID" value="XM_018332778.1"/>
</dbReference>
<evidence type="ECO:0008006" key="11">
    <source>
        <dbReference type="Google" id="ProtNLM"/>
    </source>
</evidence>
<dbReference type="Proteomes" id="UP000076632">
    <property type="component" value="Unassembled WGS sequence"/>
</dbReference>
<dbReference type="STRING" id="1328760.A0A165GMN8"/>
<dbReference type="InterPro" id="IPR025856">
    <property type="entry name" value="HeH/LEM_domain"/>
</dbReference>
<dbReference type="PANTHER" id="PTHR47808">
    <property type="entry name" value="INNER NUCLEAR MEMBRANE PROTEIN HEH2-RELATED"/>
    <property type="match status" value="1"/>
</dbReference>
<dbReference type="Gene3D" id="1.10.720.40">
    <property type="match status" value="1"/>
</dbReference>
<dbReference type="GO" id="GO:0003682">
    <property type="term" value="F:chromatin binding"/>
    <property type="evidence" value="ECO:0007669"/>
    <property type="project" value="InterPro"/>
</dbReference>
<dbReference type="GeneID" id="28897915"/>
<dbReference type="OrthoDB" id="2503928at2759"/>
<dbReference type="OMA" id="YILSEPW"/>
<dbReference type="InterPro" id="IPR011015">
    <property type="entry name" value="LEM/LEM-like_dom_sf"/>
</dbReference>
<dbReference type="Pfam" id="PF09402">
    <property type="entry name" value="MSC"/>
    <property type="match status" value="1"/>
</dbReference>
<dbReference type="FunCoup" id="A0A165GMN8">
    <property type="interactions" value="49"/>
</dbReference>
<feature type="compositionally biased region" description="Acidic residues" evidence="6">
    <location>
        <begin position="275"/>
        <end position="294"/>
    </location>
</feature>